<comment type="caution">
    <text evidence="3">The sequence shown here is derived from an EMBL/GenBank/DDBJ whole genome shotgun (WGS) entry which is preliminary data.</text>
</comment>
<dbReference type="PANTHER" id="PTHR48051">
    <property type="match status" value="1"/>
</dbReference>
<protein>
    <submittedName>
        <fullName evidence="3">Uncharacterized protein</fullName>
    </submittedName>
</protein>
<proteinExistence type="predicted"/>
<reference evidence="3 4" key="1">
    <citation type="submission" date="2016-04" db="EMBL/GenBank/DDBJ databases">
        <title>The genome of Intoshia linei affirms orthonectids as highly simplified spiralians.</title>
        <authorList>
            <person name="Mikhailov K.V."/>
            <person name="Slusarev G.S."/>
            <person name="Nikitin M.A."/>
            <person name="Logacheva M.D."/>
            <person name="Penin A."/>
            <person name="Aleoshin V."/>
            <person name="Panchin Y.V."/>
        </authorList>
    </citation>
    <scope>NUCLEOTIDE SEQUENCE [LARGE SCALE GENOMIC DNA]</scope>
    <source>
        <strain evidence="3">Intl2013</strain>
        <tissue evidence="3">Whole animal</tissue>
    </source>
</reference>
<name>A0A177B0I0_9BILA</name>
<keyword evidence="1" id="KW-0433">Leucine-rich repeat</keyword>
<dbReference type="Gene3D" id="3.80.10.10">
    <property type="entry name" value="Ribonuclease Inhibitor"/>
    <property type="match status" value="1"/>
</dbReference>
<evidence type="ECO:0000313" key="4">
    <source>
        <dbReference type="Proteomes" id="UP000078046"/>
    </source>
</evidence>
<dbReference type="InterPro" id="IPR050216">
    <property type="entry name" value="LRR_domain-containing"/>
</dbReference>
<keyword evidence="4" id="KW-1185">Reference proteome</keyword>
<dbReference type="PROSITE" id="PS51450">
    <property type="entry name" value="LRR"/>
    <property type="match status" value="3"/>
</dbReference>
<keyword evidence="2" id="KW-0677">Repeat</keyword>
<accession>A0A177B0I0</accession>
<dbReference type="AlphaFoldDB" id="A0A177B0I0"/>
<organism evidence="3 4">
    <name type="scientific">Intoshia linei</name>
    <dbReference type="NCBI Taxonomy" id="1819745"/>
    <lineage>
        <taxon>Eukaryota</taxon>
        <taxon>Metazoa</taxon>
        <taxon>Spiralia</taxon>
        <taxon>Lophotrochozoa</taxon>
        <taxon>Mesozoa</taxon>
        <taxon>Orthonectida</taxon>
        <taxon>Rhopaluridae</taxon>
        <taxon>Intoshia</taxon>
    </lineage>
</organism>
<dbReference type="PANTHER" id="PTHR48051:SF1">
    <property type="entry name" value="RAS SUPPRESSOR PROTEIN 1"/>
    <property type="match status" value="1"/>
</dbReference>
<gene>
    <name evidence="3" type="ORF">A3Q56_04509</name>
</gene>
<dbReference type="InterPro" id="IPR032675">
    <property type="entry name" value="LRR_dom_sf"/>
</dbReference>
<evidence type="ECO:0000313" key="3">
    <source>
        <dbReference type="EMBL" id="OAF67778.1"/>
    </source>
</evidence>
<feature type="non-terminal residue" evidence="3">
    <location>
        <position position="368"/>
    </location>
</feature>
<dbReference type="EMBL" id="LWCA01000579">
    <property type="protein sequence ID" value="OAF67778.1"/>
    <property type="molecule type" value="Genomic_DNA"/>
</dbReference>
<dbReference type="Proteomes" id="UP000078046">
    <property type="component" value="Unassembled WGS sequence"/>
</dbReference>
<dbReference type="SUPFAM" id="SSF52058">
    <property type="entry name" value="L domain-like"/>
    <property type="match status" value="1"/>
</dbReference>
<evidence type="ECO:0000256" key="1">
    <source>
        <dbReference type="ARBA" id="ARBA00022614"/>
    </source>
</evidence>
<evidence type="ECO:0000256" key="2">
    <source>
        <dbReference type="ARBA" id="ARBA00022737"/>
    </source>
</evidence>
<dbReference type="InterPro" id="IPR001611">
    <property type="entry name" value="Leu-rich_rpt"/>
</dbReference>
<sequence>MKQLDEDFVKGCLSKKVDNNIEKYYLNFSKLNLTDLKYSFDWFDNGRAISSSTSFTQNSKLVVYLNISYNLLEYFDHSHVNIFDLREIDLSINRLTKIDFVDYDNSNLIKINASYNNLANINLHDSIINNLVDLNLNCNDIRNVSCLVVLKKLKILNISNNKIDNLDKFNQLSHLTKLTADKNRIKSILPITVCLKLEWLSLSHNNLTNLIDTTESLSGLKELKTAFFYGNEIERNVHYHNEITNNTNIILLDNVPVRPLDTLNNISPSNHMTVFKKLAKQVYEGQIKARREQVEDQIKFYHNRIASIQNDFNEYSKRIYREFESCMGLFDEMDLSDDNKYLIERAQRKIDSIGKKKPELAHRLETDQ</sequence>
<dbReference type="GO" id="GO:0005737">
    <property type="term" value="C:cytoplasm"/>
    <property type="evidence" value="ECO:0007669"/>
    <property type="project" value="TreeGrafter"/>
</dbReference>
<dbReference type="OrthoDB" id="6334211at2759"/>